<keyword evidence="3" id="KW-1185">Reference proteome</keyword>
<reference evidence="2" key="1">
    <citation type="submission" date="2025-08" db="UniProtKB">
        <authorList>
            <consortium name="Ensembl"/>
        </authorList>
    </citation>
    <scope>IDENTIFICATION</scope>
</reference>
<organism evidence="2 3">
    <name type="scientific">Leptobrachium leishanense</name>
    <name type="common">Leishan spiny toad</name>
    <dbReference type="NCBI Taxonomy" id="445787"/>
    <lineage>
        <taxon>Eukaryota</taxon>
        <taxon>Metazoa</taxon>
        <taxon>Chordata</taxon>
        <taxon>Craniata</taxon>
        <taxon>Vertebrata</taxon>
        <taxon>Euteleostomi</taxon>
        <taxon>Amphibia</taxon>
        <taxon>Batrachia</taxon>
        <taxon>Anura</taxon>
        <taxon>Pelobatoidea</taxon>
        <taxon>Megophryidae</taxon>
        <taxon>Leptobrachium</taxon>
    </lineage>
</organism>
<dbReference type="AlphaFoldDB" id="A0A8C5MKE1"/>
<evidence type="ECO:0000313" key="3">
    <source>
        <dbReference type="Proteomes" id="UP000694569"/>
    </source>
</evidence>
<protein>
    <submittedName>
        <fullName evidence="2">Uncharacterized protein</fullName>
    </submittedName>
</protein>
<dbReference type="Ensembl" id="ENSLLET00000015076.1">
    <property type="protein sequence ID" value="ENSLLEP00000014510.1"/>
    <property type="gene ID" value="ENSLLEG00000009218.1"/>
</dbReference>
<evidence type="ECO:0000256" key="1">
    <source>
        <dbReference type="SAM" id="MobiDB-lite"/>
    </source>
</evidence>
<dbReference type="Proteomes" id="UP000694569">
    <property type="component" value="Unplaced"/>
</dbReference>
<evidence type="ECO:0000313" key="2">
    <source>
        <dbReference type="Ensembl" id="ENSLLEP00000014510.1"/>
    </source>
</evidence>
<name>A0A8C5MKE1_9ANUR</name>
<sequence>LKNPDPSLLAAWSRVRLGKKVPSLPPRSLRGPAGSCERRDPAGHVTQQQRPPWSPLDSRRDCSRCCVSAAAIILEASGGYGVGLNCWYLHRAGVSNLGSLMFWKLHLP</sequence>
<reference evidence="2" key="2">
    <citation type="submission" date="2025-09" db="UniProtKB">
        <authorList>
            <consortium name="Ensembl"/>
        </authorList>
    </citation>
    <scope>IDENTIFICATION</scope>
</reference>
<feature type="region of interest" description="Disordered" evidence="1">
    <location>
        <begin position="22"/>
        <end position="59"/>
    </location>
</feature>
<accession>A0A8C5MKE1</accession>
<proteinExistence type="predicted"/>